<proteinExistence type="inferred from homology"/>
<dbReference type="InterPro" id="IPR036366">
    <property type="entry name" value="PGBDSf"/>
</dbReference>
<feature type="compositionally biased region" description="Polar residues" evidence="9">
    <location>
        <begin position="132"/>
        <end position="155"/>
    </location>
</feature>
<dbReference type="GO" id="GO:0030435">
    <property type="term" value="P:sporulation resulting in formation of a cellular spore"/>
    <property type="evidence" value="ECO:0007669"/>
    <property type="project" value="UniProtKB-KW"/>
</dbReference>
<dbReference type="SUPFAM" id="SSF47090">
    <property type="entry name" value="PGBD-like"/>
    <property type="match status" value="1"/>
</dbReference>
<dbReference type="GO" id="GO:0071555">
    <property type="term" value="P:cell wall organization"/>
    <property type="evidence" value="ECO:0007669"/>
    <property type="project" value="UniProtKB-KW"/>
</dbReference>
<keyword evidence="3" id="KW-0309">Germination</keyword>
<name>A0A5C8P3C0_9BACI</name>
<evidence type="ECO:0000256" key="3">
    <source>
        <dbReference type="ARBA" id="ARBA00022544"/>
    </source>
</evidence>
<evidence type="ECO:0000256" key="8">
    <source>
        <dbReference type="NCBIfam" id="TIGR02869"/>
    </source>
</evidence>
<dbReference type="Gene3D" id="1.10.10.2520">
    <property type="entry name" value="Cell wall hydrolase SleB, domain 1"/>
    <property type="match status" value="1"/>
</dbReference>
<dbReference type="AlphaFoldDB" id="A0A5C8P3C0"/>
<comment type="caution">
    <text evidence="12">The sequence shown here is derived from an EMBL/GenBank/DDBJ whole genome shotgun (WGS) entry which is preliminary data.</text>
</comment>
<keyword evidence="13" id="KW-1185">Reference proteome</keyword>
<keyword evidence="4" id="KW-0732">Signal</keyword>
<sequence length="276" mass="30696">MLSNRIFQVIVVVTLLSVLHYAYPSKPVNAFSSQVVQHGAVGDDVIELQARLQYLGFYNKEIDGVFGWSTYWALRNFQYEFGLEIDGLAGTTTKQKLAKASKYNEQYVKEKIYSGKKFSHYGGTKENESTKTKNQGQANENTSNQANQATPAVNVPNGYSQNDITLLSNAVHGEARGEPYEGQVAVAAVILNRVQSPTFPNTISGVIFEPRAFTAVADGQIWLTPNDTSRRAVLDAINGWDPSGNALYYFNPDTATSEWIWTRPQIKKIGKHIFCK</sequence>
<dbReference type="Proteomes" id="UP000321574">
    <property type="component" value="Unassembled WGS sequence"/>
</dbReference>
<evidence type="ECO:0000256" key="4">
    <source>
        <dbReference type="ARBA" id="ARBA00022729"/>
    </source>
</evidence>
<keyword evidence="6" id="KW-0749">Sporulation</keyword>
<dbReference type="NCBIfam" id="TIGR02869">
    <property type="entry name" value="spore_SleB"/>
    <property type="match status" value="1"/>
</dbReference>
<dbReference type="GO" id="GO:0009847">
    <property type="term" value="P:spore germination"/>
    <property type="evidence" value="ECO:0007669"/>
    <property type="project" value="UniProtKB-UniRule"/>
</dbReference>
<evidence type="ECO:0000256" key="5">
    <source>
        <dbReference type="ARBA" id="ARBA00022801"/>
    </source>
</evidence>
<reference evidence="12 13" key="1">
    <citation type="submission" date="2019-06" db="EMBL/GenBank/DDBJ databases">
        <title>Cerasibacillus sp. nov., isolated from maize field.</title>
        <authorList>
            <person name="Lin S.-Y."/>
            <person name="Tsai C.-F."/>
            <person name="Young C.-C."/>
        </authorList>
    </citation>
    <scope>NUCLEOTIDE SEQUENCE [LARGE SCALE GENOMIC DNA]</scope>
    <source>
        <strain evidence="12 13">CC-CFT480</strain>
    </source>
</reference>
<dbReference type="RefSeq" id="WP_147665609.1">
    <property type="nucleotide sequence ID" value="NZ_VDUW01000001.1"/>
</dbReference>
<dbReference type="InterPro" id="IPR011105">
    <property type="entry name" value="Cell_wall_hydrolase_SleB"/>
</dbReference>
<dbReference type="FunFam" id="1.10.10.2520:FF:000001">
    <property type="entry name" value="Spore cortex-lytic enzyme"/>
    <property type="match status" value="1"/>
</dbReference>
<dbReference type="Pfam" id="PF07486">
    <property type="entry name" value="Hydrolase_2"/>
    <property type="match status" value="1"/>
</dbReference>
<evidence type="ECO:0000256" key="7">
    <source>
        <dbReference type="ARBA" id="ARBA00023316"/>
    </source>
</evidence>
<feature type="domain" description="Peptidoglycan binding-like" evidence="10">
    <location>
        <begin position="42"/>
        <end position="97"/>
    </location>
</feature>
<dbReference type="InterPro" id="IPR014224">
    <property type="entry name" value="Spore_cortex_SleB"/>
</dbReference>
<feature type="domain" description="Cell wall hydrolase SleB" evidence="11">
    <location>
        <begin position="177"/>
        <end position="275"/>
    </location>
</feature>
<dbReference type="InterPro" id="IPR036365">
    <property type="entry name" value="PGBD-like_sf"/>
</dbReference>
<gene>
    <name evidence="12" type="primary">sleB</name>
    <name evidence="12" type="ORF">FHP05_02295</name>
</gene>
<comment type="similarity">
    <text evidence="1">Belongs to the SleB family.</text>
</comment>
<dbReference type="InterPro" id="IPR042047">
    <property type="entry name" value="SleB_dom1"/>
</dbReference>
<accession>A0A5C8P3C0</accession>
<evidence type="ECO:0000256" key="1">
    <source>
        <dbReference type="ARBA" id="ARBA00007010"/>
    </source>
</evidence>
<evidence type="ECO:0000259" key="10">
    <source>
        <dbReference type="Pfam" id="PF01471"/>
    </source>
</evidence>
<organism evidence="12 13">
    <name type="scientific">Cerasibacillus terrae</name>
    <dbReference type="NCBI Taxonomy" id="2498845"/>
    <lineage>
        <taxon>Bacteria</taxon>
        <taxon>Bacillati</taxon>
        <taxon>Bacillota</taxon>
        <taxon>Bacilli</taxon>
        <taxon>Bacillales</taxon>
        <taxon>Bacillaceae</taxon>
        <taxon>Cerasibacillus</taxon>
    </lineage>
</organism>
<dbReference type="InterPro" id="IPR002477">
    <property type="entry name" value="Peptidoglycan-bd-like"/>
</dbReference>
<evidence type="ECO:0000313" key="12">
    <source>
        <dbReference type="EMBL" id="TXL67872.1"/>
    </source>
</evidence>
<evidence type="ECO:0000259" key="11">
    <source>
        <dbReference type="Pfam" id="PF07486"/>
    </source>
</evidence>
<dbReference type="Gene3D" id="6.20.240.60">
    <property type="match status" value="1"/>
</dbReference>
<evidence type="ECO:0000256" key="9">
    <source>
        <dbReference type="SAM" id="MobiDB-lite"/>
    </source>
</evidence>
<evidence type="ECO:0000313" key="13">
    <source>
        <dbReference type="Proteomes" id="UP000321574"/>
    </source>
</evidence>
<dbReference type="EMBL" id="VDUW01000001">
    <property type="protein sequence ID" value="TXL67872.1"/>
    <property type="molecule type" value="Genomic_DNA"/>
</dbReference>
<keyword evidence="7" id="KW-0961">Cell wall biogenesis/degradation</keyword>
<protein>
    <recommendedName>
        <fullName evidence="2 8">Spore cortex-lytic enzyme</fullName>
    </recommendedName>
</protein>
<dbReference type="FunFam" id="6.20.240.60:FF:000001">
    <property type="entry name" value="Spore cortex-lytic enzyme"/>
    <property type="match status" value="1"/>
</dbReference>
<keyword evidence="5" id="KW-0378">Hydrolase</keyword>
<dbReference type="Gene3D" id="1.10.101.10">
    <property type="entry name" value="PGBD-like superfamily/PGBD"/>
    <property type="match status" value="1"/>
</dbReference>
<feature type="region of interest" description="Disordered" evidence="9">
    <location>
        <begin position="119"/>
        <end position="155"/>
    </location>
</feature>
<evidence type="ECO:0000256" key="2">
    <source>
        <dbReference type="ARBA" id="ARBA00018364"/>
    </source>
</evidence>
<dbReference type="GO" id="GO:0016787">
    <property type="term" value="F:hydrolase activity"/>
    <property type="evidence" value="ECO:0007669"/>
    <property type="project" value="UniProtKB-KW"/>
</dbReference>
<dbReference type="OrthoDB" id="9785345at2"/>
<dbReference type="Pfam" id="PF01471">
    <property type="entry name" value="PG_binding_1"/>
    <property type="match status" value="1"/>
</dbReference>
<evidence type="ECO:0000256" key="6">
    <source>
        <dbReference type="ARBA" id="ARBA00022969"/>
    </source>
</evidence>